<dbReference type="PROSITE" id="PS51257">
    <property type="entry name" value="PROKAR_LIPOPROTEIN"/>
    <property type="match status" value="1"/>
</dbReference>
<gene>
    <name evidence="3" type="ORF">C3F09_05835</name>
</gene>
<evidence type="ECO:0000256" key="1">
    <source>
        <dbReference type="SAM" id="Phobius"/>
    </source>
</evidence>
<accession>A0A855X271</accession>
<evidence type="ECO:0000313" key="4">
    <source>
        <dbReference type="Proteomes" id="UP000250918"/>
    </source>
</evidence>
<keyword evidence="1" id="KW-0472">Membrane</keyword>
<feature type="transmembrane region" description="Helical" evidence="1">
    <location>
        <begin position="13"/>
        <end position="34"/>
    </location>
</feature>
<proteinExistence type="predicted"/>
<comment type="caution">
    <text evidence="3">The sequence shown here is derived from an EMBL/GenBank/DDBJ whole genome shotgun (WGS) entry which is preliminary data.</text>
</comment>
<dbReference type="Pfam" id="PF17152">
    <property type="entry name" value="CHASE8"/>
    <property type="match status" value="1"/>
</dbReference>
<dbReference type="Proteomes" id="UP000250918">
    <property type="component" value="Unassembled WGS sequence"/>
</dbReference>
<sequence>MKAFRDYSIKAKLTAMIMLTSIAALAVACVVFVLNDRSNFRSRLADDLSILSQVTATNSASALAFDDDKAAGDVLAALSVNSHIVFATILKPDGKPFASYVRQGESASIPAGSILSAGAVFEGNHLDVIREIRSSGRTLGTLVVRSDLGLMDARLQWFAGVSIIIT</sequence>
<protein>
    <recommendedName>
        <fullName evidence="2">Periplasmic sensor domain-containing protein</fullName>
    </recommendedName>
</protein>
<feature type="non-terminal residue" evidence="3">
    <location>
        <position position="166"/>
    </location>
</feature>
<dbReference type="AlphaFoldDB" id="A0A855X271"/>
<keyword evidence="1" id="KW-0812">Transmembrane</keyword>
<dbReference type="EMBL" id="PQAP01000068">
    <property type="protein sequence ID" value="PWB72986.1"/>
    <property type="molecule type" value="Genomic_DNA"/>
</dbReference>
<organism evidence="3 4">
    <name type="scientific">candidate division GN15 bacterium</name>
    <dbReference type="NCBI Taxonomy" id="2072418"/>
    <lineage>
        <taxon>Bacteria</taxon>
        <taxon>candidate division GN15</taxon>
    </lineage>
</organism>
<evidence type="ECO:0000313" key="3">
    <source>
        <dbReference type="EMBL" id="PWB72986.1"/>
    </source>
</evidence>
<dbReference type="InterPro" id="IPR033417">
    <property type="entry name" value="CHASE8"/>
</dbReference>
<keyword evidence="1" id="KW-1133">Transmembrane helix</keyword>
<name>A0A855X271_9BACT</name>
<feature type="domain" description="Periplasmic sensor" evidence="2">
    <location>
        <begin position="41"/>
        <end position="144"/>
    </location>
</feature>
<evidence type="ECO:0000259" key="2">
    <source>
        <dbReference type="Pfam" id="PF17152"/>
    </source>
</evidence>
<reference evidence="3 4" key="1">
    <citation type="journal article" date="2018" name="ISME J.">
        <title>A methanotrophic archaeon couples anaerobic oxidation of methane to Fe(III) reduction.</title>
        <authorList>
            <person name="Cai C."/>
            <person name="Leu A.O."/>
            <person name="Xie G.J."/>
            <person name="Guo J."/>
            <person name="Feng Y."/>
            <person name="Zhao J.X."/>
            <person name="Tyson G.W."/>
            <person name="Yuan Z."/>
            <person name="Hu S."/>
        </authorList>
    </citation>
    <scope>NUCLEOTIDE SEQUENCE [LARGE SCALE GENOMIC DNA]</scope>
    <source>
        <strain evidence="3">FeB_12</strain>
    </source>
</reference>